<dbReference type="Proteomes" id="UP000887576">
    <property type="component" value="Unplaced"/>
</dbReference>
<evidence type="ECO:0000313" key="1">
    <source>
        <dbReference type="Proteomes" id="UP000887576"/>
    </source>
</evidence>
<evidence type="ECO:0000313" key="2">
    <source>
        <dbReference type="WBParaSite" id="JU765_v2.g18420.t1"/>
    </source>
</evidence>
<sequence length="860" mass="98280">MIMDGSEKQPNTPLKPVDHLSKKIPKKKTQKSKPANLLREKVKLLVSKPKKTLSSRTKRKRLDPIISDKVSPISGSPVDKAPKKKGKSLRPKSNQKLNGTAVDNNFSLPLTVFTMDEYYDFYGLKQENGRLVKIDHTDDELMEMFQRLREENVVFEVAERKYTSIMPEPYMDLLVELRLCVDKTITTKLLESIPSCKHLVGELKRKIFTVHDAISKFQVFQYLILVSEIIESDAPIASDVLVERSTSEIEVTNSNLELVSNEMYVIEVAARKRHVIELEFSAESFAKAEGVLRPMLSLTLIKESDVVDKNTNAMAICVTVVDIPKFDRKQKKFIVLATFSQQKLQYFRDFFESERVSVFVLPSFNTTLACRLTFQNIQKDDVRFKVFPKIESDRKMKVERFERVMSWRIDSFFKDVEKPFNEKQKKAIYSIVQPANSTFILFGPPGTGKTYTLVESIRILTKDRKKKILVCAPSNMAADAISEALLKRNFMDTEDIFRVMSSSRDAFTRNHRLDTIVKMSNLVGPNGSVLRPIYELPNFNALEKYQIIICTLGSCPRLSKAGLEPGHFSHIFIDEAAQSPEMESWLAIGLFATKQTRIIIAGDPKQLGPVATVDCLYEPKHGFKTSLLKRLYTQDYFKNDPRHMVQLTENHRSHRAIVKIYSDFFYDGTLVPTDPKGHDSLCRIGMVPNGMFPIIFHSITTGVEQVSQTLSKANMAEVEMVCKYVVLLTTEYRVKDEDIGIVAPYNFQRDKICEKIGRQHKDIVVGSVEKFQGSEKRVIILSTVRTSTLGFMADDLRFNTAISRAKQLLIVIGNEATFNKQKMWKKFIDICKSNNSFARGKTIKKDHNHNIIHKLENLTI</sequence>
<organism evidence="1 2">
    <name type="scientific">Panagrolaimus sp. JU765</name>
    <dbReference type="NCBI Taxonomy" id="591449"/>
    <lineage>
        <taxon>Eukaryota</taxon>
        <taxon>Metazoa</taxon>
        <taxon>Ecdysozoa</taxon>
        <taxon>Nematoda</taxon>
        <taxon>Chromadorea</taxon>
        <taxon>Rhabditida</taxon>
        <taxon>Tylenchina</taxon>
        <taxon>Panagrolaimomorpha</taxon>
        <taxon>Panagrolaimoidea</taxon>
        <taxon>Panagrolaimidae</taxon>
        <taxon>Panagrolaimus</taxon>
    </lineage>
</organism>
<accession>A0AC34QQH7</accession>
<reference evidence="2" key="1">
    <citation type="submission" date="2022-11" db="UniProtKB">
        <authorList>
            <consortium name="WormBaseParasite"/>
        </authorList>
    </citation>
    <scope>IDENTIFICATION</scope>
</reference>
<dbReference type="WBParaSite" id="JU765_v2.g18420.t1">
    <property type="protein sequence ID" value="JU765_v2.g18420.t1"/>
    <property type="gene ID" value="JU765_v2.g18420"/>
</dbReference>
<proteinExistence type="predicted"/>
<protein>
    <submittedName>
        <fullName evidence="2">Helicase ATP-binding domain-containing protein</fullName>
    </submittedName>
</protein>
<name>A0AC34QQH7_9BILA</name>